<evidence type="ECO:0000259" key="6">
    <source>
        <dbReference type="Pfam" id="PF07782"/>
    </source>
</evidence>
<comment type="caution">
    <text evidence="7">The sequence shown here is derived from an EMBL/GenBank/DDBJ whole genome shotgun (WGS) entry which is preliminary data.</text>
</comment>
<evidence type="ECO:0000256" key="4">
    <source>
        <dbReference type="ARBA" id="ARBA00023136"/>
    </source>
</evidence>
<name>A0AA47MHL9_MERPO</name>
<dbReference type="GO" id="GO:0016020">
    <property type="term" value="C:membrane"/>
    <property type="evidence" value="ECO:0007669"/>
    <property type="project" value="UniProtKB-SubCell"/>
</dbReference>
<keyword evidence="4 5" id="KW-0472">Membrane</keyword>
<dbReference type="EMBL" id="JAOPHQ010004098">
    <property type="protein sequence ID" value="KAK0140468.1"/>
    <property type="molecule type" value="Genomic_DNA"/>
</dbReference>
<feature type="transmembrane region" description="Helical" evidence="5">
    <location>
        <begin position="358"/>
        <end position="379"/>
    </location>
</feature>
<evidence type="ECO:0000256" key="1">
    <source>
        <dbReference type="ARBA" id="ARBA00004141"/>
    </source>
</evidence>
<protein>
    <submittedName>
        <fullName evidence="7">Dendritic cell-specific transmembrane protein</fullName>
    </submittedName>
</protein>
<keyword evidence="8" id="KW-1185">Reference proteome</keyword>
<dbReference type="PANTHER" id="PTHR21041">
    <property type="entry name" value="DENDRITIC CELL-SPECIFIC TRANSMEMBRANE PROTEIN"/>
    <property type="match status" value="1"/>
</dbReference>
<dbReference type="Pfam" id="PF07782">
    <property type="entry name" value="DC_STAMP"/>
    <property type="match status" value="1"/>
</dbReference>
<evidence type="ECO:0000256" key="5">
    <source>
        <dbReference type="SAM" id="Phobius"/>
    </source>
</evidence>
<gene>
    <name evidence="7" type="primary">DCSTAMP</name>
    <name evidence="7" type="ORF">N1851_022561</name>
</gene>
<evidence type="ECO:0000256" key="3">
    <source>
        <dbReference type="ARBA" id="ARBA00022989"/>
    </source>
</evidence>
<feature type="transmembrane region" description="Helical" evidence="5">
    <location>
        <begin position="195"/>
        <end position="212"/>
    </location>
</feature>
<feature type="transmembrane region" description="Helical" evidence="5">
    <location>
        <begin position="42"/>
        <end position="59"/>
    </location>
</feature>
<comment type="subcellular location">
    <subcellularLocation>
        <location evidence="1">Membrane</location>
        <topology evidence="1">Multi-pass membrane protein</topology>
    </subcellularLocation>
</comment>
<dbReference type="AlphaFoldDB" id="A0AA47MHL9"/>
<dbReference type="InterPro" id="IPR012858">
    <property type="entry name" value="DC_STAMP-like"/>
</dbReference>
<keyword evidence="3 5" id="KW-1133">Transmembrane helix</keyword>
<reference evidence="7" key="1">
    <citation type="journal article" date="2023" name="Front. Mar. Sci.">
        <title>A new Merluccius polli reference genome to investigate the effects of global change in West African waters.</title>
        <authorList>
            <person name="Mateo J.L."/>
            <person name="Blanco-Fernandez C."/>
            <person name="Garcia-Vazquez E."/>
            <person name="Machado-Schiaffino G."/>
        </authorList>
    </citation>
    <scope>NUCLEOTIDE SEQUENCE</scope>
    <source>
        <strain evidence="7">C29</strain>
        <tissue evidence="7">Fin</tissue>
    </source>
</reference>
<feature type="domain" description="Dendritic cell-specific transmembrane protein-like" evidence="6">
    <location>
        <begin position="221"/>
        <end position="408"/>
    </location>
</feature>
<feature type="transmembrane region" description="Helical" evidence="5">
    <location>
        <begin position="275"/>
        <end position="300"/>
    </location>
</feature>
<organism evidence="7 8">
    <name type="scientific">Merluccius polli</name>
    <name type="common">Benguela hake</name>
    <name type="synonym">Merluccius cadenati</name>
    <dbReference type="NCBI Taxonomy" id="89951"/>
    <lineage>
        <taxon>Eukaryota</taxon>
        <taxon>Metazoa</taxon>
        <taxon>Chordata</taxon>
        <taxon>Craniata</taxon>
        <taxon>Vertebrata</taxon>
        <taxon>Euteleostomi</taxon>
        <taxon>Actinopterygii</taxon>
        <taxon>Neopterygii</taxon>
        <taxon>Teleostei</taxon>
        <taxon>Neoteleostei</taxon>
        <taxon>Acanthomorphata</taxon>
        <taxon>Zeiogadaria</taxon>
        <taxon>Gadariae</taxon>
        <taxon>Gadiformes</taxon>
        <taxon>Gadoidei</taxon>
        <taxon>Merlucciidae</taxon>
        <taxon>Merluccius</taxon>
    </lineage>
</organism>
<dbReference type="PANTHER" id="PTHR21041:SF2">
    <property type="entry name" value="DENDRITIC CELL-SPECIFIC TRANSMEMBRANE PROTEIN"/>
    <property type="match status" value="1"/>
</dbReference>
<sequence length="435" mass="49151">MDGFRRGAVLTVTCGLLSLLLSSLLLLFLLVTLGYGAAGAKWTAGCFWALLTVALCLSRRVRCMGILFVISCFMKQSRKLLLTAGISVVVIGNIHNTVKNLTGLIWSMQCNLKAKRLSISTPLDKYIKMLKWVGQIIGQAKDFGLITLKPEVKVSANVDSERFKEKLADARQNLNQTVNDALAVVRTMRSVTHQLLPVVSFLLLFLFIMLHVKKYRDSVTYKNRFISGKFVAFDAKEKAEGRPHVLPLTPREEKKYISIPSLLLTKSEGRAMVKFGIPVFSHFVLWVLFLVIDALIYYFVKLITSKLAALEPFNVALNMKYTEIQTFLGIQINTEQQTNDFSYKVTLFEEKCLPHPELLVYSSITPMVFILVLLLLMACMASKLMQLRLLVCERFFSGSAEERVKYLHAKILRKRHTTKGNADEITLGSFIFQVC</sequence>
<proteinExistence type="predicted"/>
<evidence type="ECO:0000313" key="7">
    <source>
        <dbReference type="EMBL" id="KAK0140468.1"/>
    </source>
</evidence>
<feature type="transmembrane region" description="Helical" evidence="5">
    <location>
        <begin position="7"/>
        <end position="30"/>
    </location>
</feature>
<feature type="transmembrane region" description="Helical" evidence="5">
    <location>
        <begin position="80"/>
        <end position="98"/>
    </location>
</feature>
<keyword evidence="2 5" id="KW-0812">Transmembrane</keyword>
<dbReference type="InterPro" id="IPR051856">
    <property type="entry name" value="CSR-E3_Ligase_Protein"/>
</dbReference>
<evidence type="ECO:0000313" key="8">
    <source>
        <dbReference type="Proteomes" id="UP001174136"/>
    </source>
</evidence>
<accession>A0AA47MHL9</accession>
<dbReference type="Proteomes" id="UP001174136">
    <property type="component" value="Unassembled WGS sequence"/>
</dbReference>
<evidence type="ECO:0000256" key="2">
    <source>
        <dbReference type="ARBA" id="ARBA00022692"/>
    </source>
</evidence>